<dbReference type="RefSeq" id="WP_092842503.1">
    <property type="nucleotide sequence ID" value="NZ_FOVP01000063.1"/>
</dbReference>
<organism evidence="2 3">
    <name type="scientific">Roseovarius lutimaris</name>
    <dbReference type="NCBI Taxonomy" id="1005928"/>
    <lineage>
        <taxon>Bacteria</taxon>
        <taxon>Pseudomonadati</taxon>
        <taxon>Pseudomonadota</taxon>
        <taxon>Alphaproteobacteria</taxon>
        <taxon>Rhodobacterales</taxon>
        <taxon>Roseobacteraceae</taxon>
        <taxon>Roseovarius</taxon>
    </lineage>
</organism>
<dbReference type="InterPro" id="IPR036388">
    <property type="entry name" value="WH-like_DNA-bd_sf"/>
</dbReference>
<proteinExistence type="predicted"/>
<dbReference type="OrthoDB" id="7852994at2"/>
<accession>A0A1I5H9L2</accession>
<keyword evidence="3" id="KW-1185">Reference proteome</keyword>
<dbReference type="EMBL" id="FOVP01000063">
    <property type="protein sequence ID" value="SFO44511.1"/>
    <property type="molecule type" value="Genomic_DNA"/>
</dbReference>
<feature type="coiled-coil region" evidence="1">
    <location>
        <begin position="13"/>
        <end position="47"/>
    </location>
</feature>
<sequence>MPDEDSSTTSYYERRLQQEIEAIELKLKELTAERDALRRQLIKARWENHHLRDVSRKNSASRVLVEQRVLAALEQTTKPMTSRQLFSVARLANFELKENTFRTHLHRMKSKGLIENVSRGRWRGIAPAD</sequence>
<evidence type="ECO:0000256" key="1">
    <source>
        <dbReference type="SAM" id="Coils"/>
    </source>
</evidence>
<keyword evidence="1" id="KW-0175">Coiled coil</keyword>
<evidence type="ECO:0000313" key="3">
    <source>
        <dbReference type="Proteomes" id="UP000198599"/>
    </source>
</evidence>
<dbReference type="AlphaFoldDB" id="A0A1I5H9L2"/>
<name>A0A1I5H9L2_9RHOB</name>
<protein>
    <submittedName>
        <fullName evidence="2">Ribonuclease R winged-helix domain-containing protein</fullName>
    </submittedName>
</protein>
<dbReference type="Gene3D" id="1.10.10.10">
    <property type="entry name" value="Winged helix-like DNA-binding domain superfamily/Winged helix DNA-binding domain"/>
    <property type="match status" value="1"/>
</dbReference>
<reference evidence="3" key="1">
    <citation type="submission" date="2016-10" db="EMBL/GenBank/DDBJ databases">
        <authorList>
            <person name="Varghese N."/>
            <person name="Submissions S."/>
        </authorList>
    </citation>
    <scope>NUCLEOTIDE SEQUENCE [LARGE SCALE GENOMIC DNA]</scope>
    <source>
        <strain evidence="3">DSM 28463</strain>
    </source>
</reference>
<dbReference type="Proteomes" id="UP000198599">
    <property type="component" value="Unassembled WGS sequence"/>
</dbReference>
<gene>
    <name evidence="2" type="ORF">SAMN04487859_1633</name>
</gene>
<evidence type="ECO:0000313" key="2">
    <source>
        <dbReference type="EMBL" id="SFO44511.1"/>
    </source>
</evidence>